<dbReference type="Gene3D" id="3.40.50.300">
    <property type="entry name" value="P-loop containing nucleotide triphosphate hydrolases"/>
    <property type="match status" value="1"/>
</dbReference>
<keyword evidence="2" id="KW-1185">Reference proteome</keyword>
<evidence type="ECO:0008006" key="3">
    <source>
        <dbReference type="Google" id="ProtNLM"/>
    </source>
</evidence>
<dbReference type="InterPro" id="IPR027417">
    <property type="entry name" value="P-loop_NTPase"/>
</dbReference>
<proteinExistence type="predicted"/>
<accession>Q224R8</accession>
<dbReference type="EMBL" id="GG663332">
    <property type="protein sequence ID" value="EAR80784.1"/>
    <property type="molecule type" value="Genomic_DNA"/>
</dbReference>
<dbReference type="KEGG" id="tet:TTHERM_02398090"/>
<dbReference type="Proteomes" id="UP000009168">
    <property type="component" value="Unassembled WGS sequence"/>
</dbReference>
<reference evidence="2" key="1">
    <citation type="journal article" date="2006" name="PLoS Biol.">
        <title>Macronuclear genome sequence of the ciliate Tetrahymena thermophila, a model eukaryote.</title>
        <authorList>
            <person name="Eisen J.A."/>
            <person name="Coyne R.S."/>
            <person name="Wu M."/>
            <person name="Wu D."/>
            <person name="Thiagarajan M."/>
            <person name="Wortman J.R."/>
            <person name="Badger J.H."/>
            <person name="Ren Q."/>
            <person name="Amedeo P."/>
            <person name="Jones K.M."/>
            <person name="Tallon L.J."/>
            <person name="Delcher A.L."/>
            <person name="Salzberg S.L."/>
            <person name="Silva J.C."/>
            <person name="Haas B.J."/>
            <person name="Majoros W.H."/>
            <person name="Farzad M."/>
            <person name="Carlton J.M."/>
            <person name="Smith R.K. Jr."/>
            <person name="Garg J."/>
            <person name="Pearlman R.E."/>
            <person name="Karrer K.M."/>
            <person name="Sun L."/>
            <person name="Manning G."/>
            <person name="Elde N.C."/>
            <person name="Turkewitz A.P."/>
            <person name="Asai D.J."/>
            <person name="Wilkes D.E."/>
            <person name="Wang Y."/>
            <person name="Cai H."/>
            <person name="Collins K."/>
            <person name="Stewart B.A."/>
            <person name="Lee S.R."/>
            <person name="Wilamowska K."/>
            <person name="Weinberg Z."/>
            <person name="Ruzzo W.L."/>
            <person name="Wloga D."/>
            <person name="Gaertig J."/>
            <person name="Frankel J."/>
            <person name="Tsao C.-C."/>
            <person name="Gorovsky M.A."/>
            <person name="Keeling P.J."/>
            <person name="Waller R.F."/>
            <person name="Patron N.J."/>
            <person name="Cherry J.M."/>
            <person name="Stover N.A."/>
            <person name="Krieger C.J."/>
            <person name="del Toro C."/>
            <person name="Ryder H.F."/>
            <person name="Williamson S.C."/>
            <person name="Barbeau R.A."/>
            <person name="Hamilton E.P."/>
            <person name="Orias E."/>
        </authorList>
    </citation>
    <scope>NUCLEOTIDE SEQUENCE [LARGE SCALE GENOMIC DNA]</scope>
    <source>
        <strain evidence="2">SB210</strain>
    </source>
</reference>
<evidence type="ECO:0000313" key="1">
    <source>
        <dbReference type="EMBL" id="EAR80784.1"/>
    </source>
</evidence>
<name>Q224R8_TETTS</name>
<gene>
    <name evidence="1" type="ORF">TTHERM_02398090</name>
</gene>
<protein>
    <recommendedName>
        <fullName evidence="3">Elongation factor Tu GTP-binding domain protein</fullName>
    </recommendedName>
</protein>
<dbReference type="GeneID" id="7901769"/>
<dbReference type="HOGENOM" id="CLU_2189279_0_0_1"/>
<dbReference type="AlphaFoldDB" id="Q224R8"/>
<sequence length="109" mass="12341">MTDFEKGDLLATKDPSEFLKKAFKLVKRNSTIIFVVDATDLFATLNTSIVDYAFAQNHKIILAVNKIDALPPNNVQFNQLKSVVKKCILEKYPIIFLINKAYLSSVEVF</sequence>
<organism evidence="1 2">
    <name type="scientific">Tetrahymena thermophila (strain SB210)</name>
    <dbReference type="NCBI Taxonomy" id="312017"/>
    <lineage>
        <taxon>Eukaryota</taxon>
        <taxon>Sar</taxon>
        <taxon>Alveolata</taxon>
        <taxon>Ciliophora</taxon>
        <taxon>Intramacronucleata</taxon>
        <taxon>Oligohymenophorea</taxon>
        <taxon>Hymenostomatida</taxon>
        <taxon>Tetrahymenina</taxon>
        <taxon>Tetrahymenidae</taxon>
        <taxon>Tetrahymena</taxon>
    </lineage>
</organism>
<dbReference type="SUPFAM" id="SSF52540">
    <property type="entry name" value="P-loop containing nucleoside triphosphate hydrolases"/>
    <property type="match status" value="1"/>
</dbReference>
<dbReference type="OrthoDB" id="1696305at2759"/>
<dbReference type="InParanoid" id="Q224R8"/>
<evidence type="ECO:0000313" key="2">
    <source>
        <dbReference type="Proteomes" id="UP000009168"/>
    </source>
</evidence>
<dbReference type="RefSeq" id="XP_001028447.1">
    <property type="nucleotide sequence ID" value="XM_001028447.1"/>
</dbReference>